<proteinExistence type="predicted"/>
<accession>W0R611</accession>
<organism evidence="1 2">
    <name type="scientific">Bibersteinia trehalosi USDA-ARS-USMARC-190</name>
    <dbReference type="NCBI Taxonomy" id="1263832"/>
    <lineage>
        <taxon>Bacteria</taxon>
        <taxon>Pseudomonadati</taxon>
        <taxon>Pseudomonadota</taxon>
        <taxon>Gammaproteobacteria</taxon>
        <taxon>Pasteurellales</taxon>
        <taxon>Pasteurellaceae</taxon>
        <taxon>Bibersteinia</taxon>
    </lineage>
</organism>
<evidence type="ECO:0000313" key="1">
    <source>
        <dbReference type="EMBL" id="AHG86186.1"/>
    </source>
</evidence>
<dbReference type="PATRIC" id="fig|1263832.3.peg.948"/>
<sequence>MNSVVNIYIERFIVTFFACAKKVTKETHPRKIAFLNFV</sequence>
<dbReference type="EMBL" id="CP006956">
    <property type="protein sequence ID" value="AHG86186.1"/>
    <property type="molecule type" value="Genomic_DNA"/>
</dbReference>
<dbReference type="HOGENOM" id="CLU_3325038_0_0_6"/>
<dbReference type="AlphaFoldDB" id="W0R611"/>
<reference evidence="1 2" key="1">
    <citation type="submission" date="2013-12" db="EMBL/GenBank/DDBJ databases">
        <title>Annotation of the Bibersteinia trehalosi USDA-ARS-USMARC-190 complete genome.</title>
        <authorList>
            <person name="Harhay G.P."/>
            <person name="McVey S."/>
            <person name="Clawson M.L."/>
            <person name="Bono J."/>
            <person name="Heaton M.P."/>
            <person name="Chitko-Mckown C.G."/>
            <person name="Harhay D.M."/>
            <person name="Smith T.P.L."/>
        </authorList>
    </citation>
    <scope>NUCLEOTIDE SEQUENCE [LARGE SCALE GENOMIC DNA]</scope>
    <source>
        <strain evidence="1 2">USDA-ARS-USMARC-190</strain>
    </source>
</reference>
<dbReference type="Proteomes" id="UP000019086">
    <property type="component" value="Chromosome"/>
</dbReference>
<evidence type="ECO:0000313" key="2">
    <source>
        <dbReference type="Proteomes" id="UP000019086"/>
    </source>
</evidence>
<name>W0R611_BIBTR</name>
<dbReference type="KEGG" id="btra:F544_9570"/>
<gene>
    <name evidence="1" type="ORF">F544_9570</name>
</gene>
<protein>
    <submittedName>
        <fullName evidence="1">Uncharacterized protein</fullName>
    </submittedName>
</protein>